<sequence length="129" mass="14302">MKTKNLHKYRPTKITTCLVSFNLLQNEFNSCIASNKSKLEHYGYGSSSFHFGGSLVIGSPGGTLDVDFPLPFGLFPAVDCFVSAFAAVTVNDHLSLDVSKRQNLIKLDILRLLPEKNSKTSFRNPSMMK</sequence>
<evidence type="ECO:0000313" key="1">
    <source>
        <dbReference type="EnsemblMetazoa" id="GPAI039861-PA"/>
    </source>
</evidence>
<protein>
    <submittedName>
        <fullName evidence="1">Uncharacterized protein</fullName>
    </submittedName>
</protein>
<dbReference type="AlphaFoldDB" id="A0A1B0AB33"/>
<organism evidence="1 2">
    <name type="scientific">Glossina pallidipes</name>
    <name type="common">Tsetse fly</name>
    <dbReference type="NCBI Taxonomy" id="7398"/>
    <lineage>
        <taxon>Eukaryota</taxon>
        <taxon>Metazoa</taxon>
        <taxon>Ecdysozoa</taxon>
        <taxon>Arthropoda</taxon>
        <taxon>Hexapoda</taxon>
        <taxon>Insecta</taxon>
        <taxon>Pterygota</taxon>
        <taxon>Neoptera</taxon>
        <taxon>Endopterygota</taxon>
        <taxon>Diptera</taxon>
        <taxon>Brachycera</taxon>
        <taxon>Muscomorpha</taxon>
        <taxon>Hippoboscoidea</taxon>
        <taxon>Glossinidae</taxon>
        <taxon>Glossina</taxon>
    </lineage>
</organism>
<proteinExistence type="predicted"/>
<accession>A0A1B0AB33</accession>
<dbReference type="Proteomes" id="UP000092445">
    <property type="component" value="Unassembled WGS sequence"/>
</dbReference>
<dbReference type="EnsemblMetazoa" id="GPAI039861-RA">
    <property type="protein sequence ID" value="GPAI039861-PA"/>
    <property type="gene ID" value="GPAI039861"/>
</dbReference>
<keyword evidence="2" id="KW-1185">Reference proteome</keyword>
<dbReference type="VEuPathDB" id="VectorBase:GPAI039861"/>
<reference evidence="1" key="2">
    <citation type="submission" date="2020-05" db="UniProtKB">
        <authorList>
            <consortium name="EnsemblMetazoa"/>
        </authorList>
    </citation>
    <scope>IDENTIFICATION</scope>
    <source>
        <strain evidence="1">IAEA</strain>
    </source>
</reference>
<evidence type="ECO:0000313" key="2">
    <source>
        <dbReference type="Proteomes" id="UP000092445"/>
    </source>
</evidence>
<reference evidence="2" key="1">
    <citation type="submission" date="2014-03" db="EMBL/GenBank/DDBJ databases">
        <authorList>
            <person name="Aksoy S."/>
            <person name="Warren W."/>
            <person name="Wilson R.K."/>
        </authorList>
    </citation>
    <scope>NUCLEOTIDE SEQUENCE [LARGE SCALE GENOMIC DNA]</scope>
    <source>
        <strain evidence="2">IAEA</strain>
    </source>
</reference>
<name>A0A1B0AB33_GLOPL</name>